<protein>
    <submittedName>
        <fullName evidence="1">Uncharacterized protein</fullName>
    </submittedName>
</protein>
<dbReference type="EMBL" id="JARJCW010000149">
    <property type="protein sequence ID" value="KAJ7190456.1"/>
    <property type="molecule type" value="Genomic_DNA"/>
</dbReference>
<accession>A0AAD6ULY9</accession>
<feature type="non-terminal residue" evidence="1">
    <location>
        <position position="56"/>
    </location>
</feature>
<reference evidence="1" key="1">
    <citation type="submission" date="2023-03" db="EMBL/GenBank/DDBJ databases">
        <title>Massive genome expansion in bonnet fungi (Mycena s.s.) driven by repeated elements and novel gene families across ecological guilds.</title>
        <authorList>
            <consortium name="Lawrence Berkeley National Laboratory"/>
            <person name="Harder C.B."/>
            <person name="Miyauchi S."/>
            <person name="Viragh M."/>
            <person name="Kuo A."/>
            <person name="Thoen E."/>
            <person name="Andreopoulos B."/>
            <person name="Lu D."/>
            <person name="Skrede I."/>
            <person name="Drula E."/>
            <person name="Henrissat B."/>
            <person name="Morin E."/>
            <person name="Kohler A."/>
            <person name="Barry K."/>
            <person name="LaButti K."/>
            <person name="Morin E."/>
            <person name="Salamov A."/>
            <person name="Lipzen A."/>
            <person name="Mereny Z."/>
            <person name="Hegedus B."/>
            <person name="Baldrian P."/>
            <person name="Stursova M."/>
            <person name="Weitz H."/>
            <person name="Taylor A."/>
            <person name="Grigoriev I.V."/>
            <person name="Nagy L.G."/>
            <person name="Martin F."/>
            <person name="Kauserud H."/>
        </authorList>
    </citation>
    <scope>NUCLEOTIDE SEQUENCE</scope>
    <source>
        <strain evidence="1">9144</strain>
    </source>
</reference>
<proteinExistence type="predicted"/>
<feature type="non-terminal residue" evidence="1">
    <location>
        <position position="1"/>
    </location>
</feature>
<keyword evidence="2" id="KW-1185">Reference proteome</keyword>
<sequence>LEDSDIPHRTKMTEIICNRFRVEYELMNSLGRVSFTHDVWSRVNLDSHLAITAHYI</sequence>
<dbReference type="Proteomes" id="UP001219525">
    <property type="component" value="Unassembled WGS sequence"/>
</dbReference>
<dbReference type="AlphaFoldDB" id="A0AAD6ULY9"/>
<comment type="caution">
    <text evidence="1">The sequence shown here is derived from an EMBL/GenBank/DDBJ whole genome shotgun (WGS) entry which is preliminary data.</text>
</comment>
<gene>
    <name evidence="1" type="ORF">GGX14DRAFT_331543</name>
</gene>
<organism evidence="1 2">
    <name type="scientific">Mycena pura</name>
    <dbReference type="NCBI Taxonomy" id="153505"/>
    <lineage>
        <taxon>Eukaryota</taxon>
        <taxon>Fungi</taxon>
        <taxon>Dikarya</taxon>
        <taxon>Basidiomycota</taxon>
        <taxon>Agaricomycotina</taxon>
        <taxon>Agaricomycetes</taxon>
        <taxon>Agaricomycetidae</taxon>
        <taxon>Agaricales</taxon>
        <taxon>Marasmiineae</taxon>
        <taxon>Mycenaceae</taxon>
        <taxon>Mycena</taxon>
    </lineage>
</organism>
<name>A0AAD6ULY9_9AGAR</name>
<evidence type="ECO:0000313" key="1">
    <source>
        <dbReference type="EMBL" id="KAJ7190456.1"/>
    </source>
</evidence>
<evidence type="ECO:0000313" key="2">
    <source>
        <dbReference type="Proteomes" id="UP001219525"/>
    </source>
</evidence>